<dbReference type="SUPFAM" id="SSF48576">
    <property type="entry name" value="Terpenoid synthases"/>
    <property type="match status" value="1"/>
</dbReference>
<dbReference type="PANTHER" id="PTHR31225">
    <property type="entry name" value="OS04G0344100 PROTEIN-RELATED"/>
    <property type="match status" value="1"/>
</dbReference>
<dbReference type="PANTHER" id="PTHR31225:SF252">
    <property type="entry name" value="TERPENE SYNTHASE 12-RELATED"/>
    <property type="match status" value="1"/>
</dbReference>
<keyword evidence="2" id="KW-0479">Metal-binding</keyword>
<feature type="non-terminal residue" evidence="5">
    <location>
        <position position="1"/>
    </location>
</feature>
<evidence type="ECO:0000259" key="4">
    <source>
        <dbReference type="Pfam" id="PF03936"/>
    </source>
</evidence>
<dbReference type="Gene3D" id="1.10.600.10">
    <property type="entry name" value="Farnesyl Diphosphate Synthase"/>
    <property type="match status" value="1"/>
</dbReference>
<evidence type="ECO:0000256" key="1">
    <source>
        <dbReference type="ARBA" id="ARBA00001946"/>
    </source>
</evidence>
<dbReference type="InterPro" id="IPR005630">
    <property type="entry name" value="Terpene_synthase_metal-bd"/>
</dbReference>
<dbReference type="EMBL" id="JABWDY010027087">
    <property type="protein sequence ID" value="KAF5188194.1"/>
    <property type="molecule type" value="Genomic_DNA"/>
</dbReference>
<comment type="cofactor">
    <cofactor evidence="1">
        <name>Mg(2+)</name>
        <dbReference type="ChEBI" id="CHEBI:18420"/>
    </cofactor>
</comment>
<dbReference type="Proteomes" id="UP000554482">
    <property type="component" value="Unassembled WGS sequence"/>
</dbReference>
<dbReference type="GO" id="GO:0000287">
    <property type="term" value="F:magnesium ion binding"/>
    <property type="evidence" value="ECO:0007669"/>
    <property type="project" value="InterPro"/>
</dbReference>
<dbReference type="OrthoDB" id="1936865at2759"/>
<evidence type="ECO:0000313" key="6">
    <source>
        <dbReference type="Proteomes" id="UP000554482"/>
    </source>
</evidence>
<protein>
    <submittedName>
        <fullName evidence="5">Terpene synthase</fullName>
    </submittedName>
</protein>
<feature type="domain" description="Terpene synthase metal-binding" evidence="4">
    <location>
        <begin position="40"/>
        <end position="108"/>
    </location>
</feature>
<proteinExistence type="predicted"/>
<dbReference type="InterPro" id="IPR008949">
    <property type="entry name" value="Isoprenoid_synthase_dom_sf"/>
</dbReference>
<dbReference type="GO" id="GO:0016114">
    <property type="term" value="P:terpenoid biosynthetic process"/>
    <property type="evidence" value="ECO:0007669"/>
    <property type="project" value="InterPro"/>
</dbReference>
<comment type="caution">
    <text evidence="5">The sequence shown here is derived from an EMBL/GenBank/DDBJ whole genome shotgun (WGS) entry which is preliminary data.</text>
</comment>
<keyword evidence="3" id="KW-0460">Magnesium</keyword>
<sequence>MDSMSVKKCLRSEARWYMDVYEKEKNMNPSLLQPVKVVEEYGVTTKLTFARDRLVKSFLWNVGIAYEHQYTRCSEWLTKVMNFVLIINDIYDVYGSLDELELFTDAVE</sequence>
<dbReference type="InterPro" id="IPR050148">
    <property type="entry name" value="Terpene_synthase-like"/>
</dbReference>
<name>A0A7J6VSX6_THATH</name>
<organism evidence="5 6">
    <name type="scientific">Thalictrum thalictroides</name>
    <name type="common">Rue-anemone</name>
    <name type="synonym">Anemone thalictroides</name>
    <dbReference type="NCBI Taxonomy" id="46969"/>
    <lineage>
        <taxon>Eukaryota</taxon>
        <taxon>Viridiplantae</taxon>
        <taxon>Streptophyta</taxon>
        <taxon>Embryophyta</taxon>
        <taxon>Tracheophyta</taxon>
        <taxon>Spermatophyta</taxon>
        <taxon>Magnoliopsida</taxon>
        <taxon>Ranunculales</taxon>
        <taxon>Ranunculaceae</taxon>
        <taxon>Thalictroideae</taxon>
        <taxon>Thalictrum</taxon>
    </lineage>
</organism>
<dbReference type="Pfam" id="PF03936">
    <property type="entry name" value="Terpene_synth_C"/>
    <property type="match status" value="1"/>
</dbReference>
<evidence type="ECO:0000256" key="3">
    <source>
        <dbReference type="ARBA" id="ARBA00022842"/>
    </source>
</evidence>
<dbReference type="GO" id="GO:0010333">
    <property type="term" value="F:terpene synthase activity"/>
    <property type="evidence" value="ECO:0007669"/>
    <property type="project" value="InterPro"/>
</dbReference>
<dbReference type="AlphaFoldDB" id="A0A7J6VSX6"/>
<evidence type="ECO:0000256" key="2">
    <source>
        <dbReference type="ARBA" id="ARBA00022723"/>
    </source>
</evidence>
<accession>A0A7J6VSX6</accession>
<keyword evidence="6" id="KW-1185">Reference proteome</keyword>
<evidence type="ECO:0000313" key="5">
    <source>
        <dbReference type="EMBL" id="KAF5188194.1"/>
    </source>
</evidence>
<gene>
    <name evidence="5" type="ORF">FRX31_022219</name>
</gene>
<reference evidence="5 6" key="1">
    <citation type="submission" date="2020-06" db="EMBL/GenBank/DDBJ databases">
        <title>Transcriptomic and genomic resources for Thalictrum thalictroides and T. hernandezii: Facilitating candidate gene discovery in an emerging model plant lineage.</title>
        <authorList>
            <person name="Arias T."/>
            <person name="Riano-Pachon D.M."/>
            <person name="Di Stilio V.S."/>
        </authorList>
    </citation>
    <scope>NUCLEOTIDE SEQUENCE [LARGE SCALE GENOMIC DNA]</scope>
    <source>
        <strain evidence="6">cv. WT478/WT964</strain>
        <tissue evidence="5">Leaves</tissue>
    </source>
</reference>